<reference evidence="1" key="1">
    <citation type="submission" date="2020-03" db="EMBL/GenBank/DDBJ databases">
        <title>The deep terrestrial virosphere.</title>
        <authorList>
            <person name="Holmfeldt K."/>
            <person name="Nilsson E."/>
            <person name="Simone D."/>
            <person name="Lopez-Fernandez M."/>
            <person name="Wu X."/>
            <person name="de Brujin I."/>
            <person name="Lundin D."/>
            <person name="Andersson A."/>
            <person name="Bertilsson S."/>
            <person name="Dopson M."/>
        </authorList>
    </citation>
    <scope>NUCLEOTIDE SEQUENCE</scope>
    <source>
        <strain evidence="1">MM415B02714</strain>
    </source>
</reference>
<protein>
    <submittedName>
        <fullName evidence="1">Uncharacterized protein</fullName>
    </submittedName>
</protein>
<dbReference type="AlphaFoldDB" id="A0A6M3L689"/>
<accession>A0A6M3L689</accession>
<gene>
    <name evidence="1" type="ORF">MM415B02714_0005</name>
</gene>
<dbReference type="EMBL" id="MT142795">
    <property type="protein sequence ID" value="QJA88658.1"/>
    <property type="molecule type" value="Genomic_DNA"/>
</dbReference>
<sequence>MEALAILLILGIVIAVASRRKGKMTPWGDYRIVKLGMSIQLKEGPNFIVYDGPSLYLPEALSNICPTGEDVVSIVWAREIDAPDTPKENWPYSIQFHGLRTGNLANLQRGLLYNIVVTRDIIWNLPDSTLYPE</sequence>
<proteinExistence type="predicted"/>
<name>A0A6M3L689_9ZZZZ</name>
<evidence type="ECO:0000313" key="1">
    <source>
        <dbReference type="EMBL" id="QJA88658.1"/>
    </source>
</evidence>
<organism evidence="1">
    <name type="scientific">viral metagenome</name>
    <dbReference type="NCBI Taxonomy" id="1070528"/>
    <lineage>
        <taxon>unclassified sequences</taxon>
        <taxon>metagenomes</taxon>
        <taxon>organismal metagenomes</taxon>
    </lineage>
</organism>